<sequence>MTTDEWLQILQQHKAIAVIRCADLDCGYKMARAVAAGGMSLIEIAWNSDRPEELVTRLRADLPHCIIGAGTILNLDPLQEAVSAGSQFAFAPNFNPNLLDAATNHHQIPFVPGVFSPTEIVNAWQHGAKVVKVFPIELLGGAEYIQCLQAPLGHIPLIPTGGITIDNARMAIDAGAIAVGISSNLFPAKAIAKKDWSTITARAYYLLEQLSK</sequence>
<protein>
    <submittedName>
        <fullName evidence="6">Bifunctional 4-hydroxy-2-oxoglutarate aldolase/2-dehydro-3-deoxy-phosphogluconate aldolase</fullName>
        <ecNumber evidence="6">4.1.2.14</ecNumber>
        <ecNumber evidence="6">4.1.3.16</ecNumber>
    </submittedName>
</protein>
<reference evidence="6" key="1">
    <citation type="journal article" date="2021" name="Antonie Van Leeuwenhoek">
        <title>Draft genome and description of Waterburya agarophytonicola gen. nov. sp. nov. (Pleurocapsales, Cyanobacteria): a seaweed symbiont.</title>
        <authorList>
            <person name="Bonthond G."/>
            <person name="Shalygin S."/>
            <person name="Bayer T."/>
            <person name="Weinberger F."/>
        </authorList>
    </citation>
    <scope>NUCLEOTIDE SEQUENCE</scope>
    <source>
        <strain evidence="6">KI4</strain>
    </source>
</reference>
<comment type="pathway">
    <text evidence="1">Carbohydrate acid metabolism.</text>
</comment>
<evidence type="ECO:0000256" key="5">
    <source>
        <dbReference type="ARBA" id="ARBA00023277"/>
    </source>
</evidence>
<comment type="subunit">
    <text evidence="3">Homotrimer.</text>
</comment>
<dbReference type="NCBIfam" id="NF005673">
    <property type="entry name" value="PRK07455.1"/>
    <property type="match status" value="1"/>
</dbReference>
<dbReference type="NCBIfam" id="TIGR01182">
    <property type="entry name" value="eda"/>
    <property type="match status" value="1"/>
</dbReference>
<evidence type="ECO:0000256" key="4">
    <source>
        <dbReference type="ARBA" id="ARBA00023239"/>
    </source>
</evidence>
<dbReference type="Gene3D" id="3.20.20.70">
    <property type="entry name" value="Aldolase class I"/>
    <property type="match status" value="1"/>
</dbReference>
<comment type="similarity">
    <text evidence="2">Belongs to the KHG/KDPG aldolase family.</text>
</comment>
<evidence type="ECO:0000256" key="1">
    <source>
        <dbReference type="ARBA" id="ARBA00004761"/>
    </source>
</evidence>
<dbReference type="CDD" id="cd00452">
    <property type="entry name" value="KDPG_aldolase"/>
    <property type="match status" value="1"/>
</dbReference>
<dbReference type="Proteomes" id="UP000729733">
    <property type="component" value="Unassembled WGS sequence"/>
</dbReference>
<keyword evidence="7" id="KW-1185">Reference proteome</keyword>
<organism evidence="6 7">
    <name type="scientific">Waterburya agarophytonicola KI4</name>
    <dbReference type="NCBI Taxonomy" id="2874699"/>
    <lineage>
        <taxon>Bacteria</taxon>
        <taxon>Bacillati</taxon>
        <taxon>Cyanobacteriota</taxon>
        <taxon>Cyanophyceae</taxon>
        <taxon>Pleurocapsales</taxon>
        <taxon>Hyellaceae</taxon>
        <taxon>Waterburya</taxon>
        <taxon>Waterburya agarophytonicola</taxon>
    </lineage>
</organism>
<dbReference type="SUPFAM" id="SSF51569">
    <property type="entry name" value="Aldolase"/>
    <property type="match status" value="1"/>
</dbReference>
<proteinExistence type="inferred from homology"/>
<dbReference type="GO" id="GO:0008675">
    <property type="term" value="F:2-dehydro-3-deoxy-phosphogluconate aldolase activity"/>
    <property type="evidence" value="ECO:0007669"/>
    <property type="project" value="UniProtKB-EC"/>
</dbReference>
<evidence type="ECO:0000313" key="7">
    <source>
        <dbReference type="Proteomes" id="UP000729733"/>
    </source>
</evidence>
<evidence type="ECO:0000256" key="3">
    <source>
        <dbReference type="ARBA" id="ARBA00011233"/>
    </source>
</evidence>
<dbReference type="InterPro" id="IPR000887">
    <property type="entry name" value="Aldlse_KDPG_KHG"/>
</dbReference>
<evidence type="ECO:0000313" key="6">
    <source>
        <dbReference type="EMBL" id="MCC0177708.1"/>
    </source>
</evidence>
<dbReference type="EC" id="4.1.2.14" evidence="6"/>
<dbReference type="PANTHER" id="PTHR30246">
    <property type="entry name" value="2-KETO-3-DEOXY-6-PHOSPHOGLUCONATE ALDOLASE"/>
    <property type="match status" value="1"/>
</dbReference>
<evidence type="ECO:0000256" key="2">
    <source>
        <dbReference type="ARBA" id="ARBA00006906"/>
    </source>
</evidence>
<dbReference type="GO" id="GO:0008700">
    <property type="term" value="F:(R,S)-4-hydroxy-2-oxoglutarate aldolase activity"/>
    <property type="evidence" value="ECO:0007669"/>
    <property type="project" value="UniProtKB-EC"/>
</dbReference>
<dbReference type="InterPro" id="IPR013785">
    <property type="entry name" value="Aldolase_TIM"/>
</dbReference>
<keyword evidence="5" id="KW-0119">Carbohydrate metabolism</keyword>
<gene>
    <name evidence="6" type="ORF">I4641_12030</name>
</gene>
<dbReference type="Pfam" id="PF01081">
    <property type="entry name" value="Aldolase"/>
    <property type="match status" value="1"/>
</dbReference>
<name>A0A964BQF9_9CYAN</name>
<dbReference type="PANTHER" id="PTHR30246:SF1">
    <property type="entry name" value="2-DEHYDRO-3-DEOXY-6-PHOSPHOGALACTONATE ALDOLASE-RELATED"/>
    <property type="match status" value="1"/>
</dbReference>
<comment type="caution">
    <text evidence="6">The sequence shown here is derived from an EMBL/GenBank/DDBJ whole genome shotgun (WGS) entry which is preliminary data.</text>
</comment>
<dbReference type="EC" id="4.1.3.16" evidence="6"/>
<dbReference type="RefSeq" id="WP_229640772.1">
    <property type="nucleotide sequence ID" value="NZ_JADWDC010000027.1"/>
</dbReference>
<keyword evidence="4 6" id="KW-0456">Lyase</keyword>
<accession>A0A964BQF9</accession>
<dbReference type="EMBL" id="JADWDC010000027">
    <property type="protein sequence ID" value="MCC0177708.1"/>
    <property type="molecule type" value="Genomic_DNA"/>
</dbReference>
<dbReference type="AlphaFoldDB" id="A0A964BQF9"/>